<reference evidence="9" key="1">
    <citation type="journal article" date="2015" name="Nat. Genet.">
        <title>The pineapple genome and the evolution of CAM photosynthesis.</title>
        <authorList>
            <person name="Ming R."/>
            <person name="VanBuren R."/>
            <person name="Wai C.M."/>
            <person name="Tang H."/>
            <person name="Schatz M.C."/>
            <person name="Bowers J.E."/>
            <person name="Lyons E."/>
            <person name="Wang M.L."/>
            <person name="Chen J."/>
            <person name="Biggers E."/>
            <person name="Zhang J."/>
            <person name="Huang L."/>
            <person name="Zhang L."/>
            <person name="Miao W."/>
            <person name="Zhang J."/>
            <person name="Ye Z."/>
            <person name="Miao C."/>
            <person name="Lin Z."/>
            <person name="Wang H."/>
            <person name="Zhou H."/>
            <person name="Yim W.C."/>
            <person name="Priest H.D."/>
            <person name="Zheng C."/>
            <person name="Woodhouse M."/>
            <person name="Edger P.P."/>
            <person name="Guyot R."/>
            <person name="Guo H.B."/>
            <person name="Guo H."/>
            <person name="Zheng G."/>
            <person name="Singh R."/>
            <person name="Sharma A."/>
            <person name="Min X."/>
            <person name="Zheng Y."/>
            <person name="Lee H."/>
            <person name="Gurtowski J."/>
            <person name="Sedlazeck F.J."/>
            <person name="Harkess A."/>
            <person name="McKain M.R."/>
            <person name="Liao Z."/>
            <person name="Fang J."/>
            <person name="Liu J."/>
            <person name="Zhang X."/>
            <person name="Zhang Q."/>
            <person name="Hu W."/>
            <person name="Qin Y."/>
            <person name="Wang K."/>
            <person name="Chen L.Y."/>
            <person name="Shirley N."/>
            <person name="Lin Y.R."/>
            <person name="Liu L.Y."/>
            <person name="Hernandez A.G."/>
            <person name="Wright C.L."/>
            <person name="Bulone V."/>
            <person name="Tuskan G.A."/>
            <person name="Heath K."/>
            <person name="Zee F."/>
            <person name="Moore P.H."/>
            <person name="Sunkar R."/>
            <person name="Leebens-Mack J.H."/>
            <person name="Mockler T."/>
            <person name="Bennetzen J.L."/>
            <person name="Freeling M."/>
            <person name="Sankoff D."/>
            <person name="Paterson A.H."/>
            <person name="Zhu X."/>
            <person name="Yang X."/>
            <person name="Smith J.A."/>
            <person name="Cushman J.C."/>
            <person name="Paull R.E."/>
            <person name="Yu Q."/>
        </authorList>
    </citation>
    <scope>NUCLEOTIDE SEQUENCE [LARGE SCALE GENOMIC DNA]</scope>
    <source>
        <strain evidence="9">cv. F153</strain>
    </source>
</reference>
<dbReference type="Pfam" id="PF08880">
    <property type="entry name" value="QLQ"/>
    <property type="match status" value="1"/>
</dbReference>
<evidence type="ECO:0000313" key="9">
    <source>
        <dbReference type="Proteomes" id="UP000515123"/>
    </source>
</evidence>
<keyword evidence="5" id="KW-0010">Activator</keyword>
<evidence type="ECO:0000256" key="1">
    <source>
        <dbReference type="ARBA" id="ARBA00004123"/>
    </source>
</evidence>
<keyword evidence="9" id="KW-1185">Reference proteome</keyword>
<dbReference type="GO" id="GO:0006351">
    <property type="term" value="P:DNA-templated transcription"/>
    <property type="evidence" value="ECO:0007669"/>
    <property type="project" value="UniProtKB-UniRule"/>
</dbReference>
<evidence type="ECO:0000256" key="4">
    <source>
        <dbReference type="PROSITE-ProRule" id="PRU01002"/>
    </source>
</evidence>
<dbReference type="GeneID" id="109719635"/>
<dbReference type="InterPro" id="IPR031137">
    <property type="entry name" value="GRF"/>
</dbReference>
<evidence type="ECO:0000256" key="6">
    <source>
        <dbReference type="SAM" id="MobiDB-lite"/>
    </source>
</evidence>
<sequence>MMMETSGGRGRSMFPFTESQWQELELQALIFKYISSGLPIPSDLIFYINNIPPGMYESLTLSCVKIFSADSTNILDGSDAFHRYCCLPISQPAKREIAVGPANGVGGCGWGCFYQVGRRGAEEDPEPWRCRRTDGKKWRCSKEAYPDSKYCERHMHRGKNRSRKLVELSLSTSSTPASSTPIPAPADSSSPPSFASAAAVVAPQNQHLLFPCFTPSNPPTNCCTQPYKIHRNLHGLRKDINEYPFFTGGIGSIGEPNPNSAYLQSSDCTFTTNPSSKERGQFYFFLGSDAKSEVPMKIESEECSHKPRNFHLFIQ</sequence>
<dbReference type="InterPro" id="IPR014978">
    <property type="entry name" value="Gln-Leu-Gln_QLQ"/>
</dbReference>
<feature type="short sequence motif" description="Bipartite nuclear localization signal" evidence="4">
    <location>
        <begin position="157"/>
        <end position="164"/>
    </location>
</feature>
<comment type="function">
    <text evidence="5">Transcription activator.</text>
</comment>
<dbReference type="Proteomes" id="UP000515123">
    <property type="component" value="Linkage group 1"/>
</dbReference>
<keyword evidence="5" id="KW-0805">Transcription regulation</keyword>
<evidence type="ECO:0000256" key="3">
    <source>
        <dbReference type="ARBA" id="ARBA00023242"/>
    </source>
</evidence>
<keyword evidence="3 4" id="KW-0539">Nucleus</keyword>
<evidence type="ECO:0000259" key="8">
    <source>
        <dbReference type="PROSITE" id="PS51667"/>
    </source>
</evidence>
<dbReference type="GO" id="GO:0006355">
    <property type="term" value="P:regulation of DNA-templated transcription"/>
    <property type="evidence" value="ECO:0007669"/>
    <property type="project" value="InterPro"/>
</dbReference>
<dbReference type="PANTHER" id="PTHR31602">
    <property type="entry name" value="GROWTH-REGULATING FACTOR 5"/>
    <property type="match status" value="1"/>
</dbReference>
<name>A0A6P5G065_ANACO</name>
<evidence type="ECO:0000259" key="7">
    <source>
        <dbReference type="PROSITE" id="PS51666"/>
    </source>
</evidence>
<dbReference type="GO" id="GO:0005524">
    <property type="term" value="F:ATP binding"/>
    <property type="evidence" value="ECO:0007669"/>
    <property type="project" value="UniProtKB-UniRule"/>
</dbReference>
<dbReference type="GO" id="GO:0005634">
    <property type="term" value="C:nucleus"/>
    <property type="evidence" value="ECO:0007669"/>
    <property type="project" value="UniProtKB-SubCell"/>
</dbReference>
<feature type="region of interest" description="Disordered" evidence="6">
    <location>
        <begin position="168"/>
        <end position="191"/>
    </location>
</feature>
<dbReference type="SMART" id="SM00951">
    <property type="entry name" value="QLQ"/>
    <property type="match status" value="1"/>
</dbReference>
<keyword evidence="5" id="KW-0804">Transcription</keyword>
<comment type="domain">
    <text evidence="5">The QLQ domain and WRC domain may be involved in protein-protein interaction and DNA-binding, respectively.</text>
</comment>
<feature type="domain" description="QLQ" evidence="7">
    <location>
        <begin position="15"/>
        <end position="50"/>
    </location>
</feature>
<dbReference type="GO" id="GO:0032502">
    <property type="term" value="P:developmental process"/>
    <property type="evidence" value="ECO:0007669"/>
    <property type="project" value="InterPro"/>
</dbReference>
<dbReference type="PROSITE" id="PS51666">
    <property type="entry name" value="QLQ"/>
    <property type="match status" value="1"/>
</dbReference>
<comment type="similarity">
    <text evidence="2 5">Belongs to the GRF family.</text>
</comment>
<dbReference type="OrthoDB" id="1927209at2759"/>
<evidence type="ECO:0000313" key="10">
    <source>
        <dbReference type="RefSeq" id="XP_020102001.1"/>
    </source>
</evidence>
<feature type="domain" description="WRC" evidence="8">
    <location>
        <begin position="124"/>
        <end position="168"/>
    </location>
</feature>
<reference evidence="10" key="2">
    <citation type="submission" date="2025-08" db="UniProtKB">
        <authorList>
            <consortium name="RefSeq"/>
        </authorList>
    </citation>
    <scope>IDENTIFICATION</scope>
    <source>
        <tissue evidence="10">Leaf</tissue>
    </source>
</reference>
<dbReference type="InterPro" id="IPR014977">
    <property type="entry name" value="WRC_dom"/>
</dbReference>
<dbReference type="PANTHER" id="PTHR31602:SF46">
    <property type="entry name" value="GROWTH-REGULATING FACTOR 6"/>
    <property type="match status" value="1"/>
</dbReference>
<dbReference type="PROSITE" id="PS51667">
    <property type="entry name" value="WRC"/>
    <property type="match status" value="1"/>
</dbReference>
<organism evidence="9 10">
    <name type="scientific">Ananas comosus</name>
    <name type="common">Pineapple</name>
    <name type="synonym">Ananas ananas</name>
    <dbReference type="NCBI Taxonomy" id="4615"/>
    <lineage>
        <taxon>Eukaryota</taxon>
        <taxon>Viridiplantae</taxon>
        <taxon>Streptophyta</taxon>
        <taxon>Embryophyta</taxon>
        <taxon>Tracheophyta</taxon>
        <taxon>Spermatophyta</taxon>
        <taxon>Magnoliopsida</taxon>
        <taxon>Liliopsida</taxon>
        <taxon>Poales</taxon>
        <taxon>Bromeliaceae</taxon>
        <taxon>Bromelioideae</taxon>
        <taxon>Ananas</taxon>
    </lineage>
</organism>
<proteinExistence type="inferred from homology"/>
<feature type="short sequence motif" description="Bipartite nuclear localization signal" evidence="4">
    <location>
        <begin position="129"/>
        <end position="139"/>
    </location>
</feature>
<dbReference type="Pfam" id="PF08879">
    <property type="entry name" value="WRC"/>
    <property type="match status" value="1"/>
</dbReference>
<comment type="subcellular location">
    <subcellularLocation>
        <location evidence="1 4 5">Nucleus</location>
    </subcellularLocation>
</comment>
<protein>
    <recommendedName>
        <fullName evidence="5">Growth-regulating factor</fullName>
    </recommendedName>
</protein>
<accession>A0A6P5G065</accession>
<dbReference type="AlphaFoldDB" id="A0A6P5G065"/>
<dbReference type="RefSeq" id="XP_020102001.1">
    <property type="nucleotide sequence ID" value="XM_020246412.1"/>
</dbReference>
<gene>
    <name evidence="10" type="primary">LOC109719635</name>
</gene>
<evidence type="ECO:0000256" key="5">
    <source>
        <dbReference type="RuleBase" id="RU367127"/>
    </source>
</evidence>
<evidence type="ECO:0000256" key="2">
    <source>
        <dbReference type="ARBA" id="ARBA00008122"/>
    </source>
</evidence>
<feature type="compositionally biased region" description="Low complexity" evidence="6">
    <location>
        <begin position="169"/>
        <end position="191"/>
    </location>
</feature>